<sequence length="387" mass="43166">MGLETLFSPNKIGNIKIKNRIVRSATFMFMGEKYGYIGERLLNMYEDLAKGGTGLIITGAVAMDPSAAGGPYQVCLYDDSHISGHNKLVNLIHEYDDTKIGIQFNHLGRLGRHPKYPNFAPSPIPYKGTGITPQELTTQEVKQFVKKFVDAGIRAYECGYDVVQLHAAHGYFLNTFISPYTNIRSDEFGGSIQGRTKILIDIHNGLRDELGTQFPIIIKLQSQDFIPNGITETEGIDIVKIVANAGFNGIEPSGGGRESMEFMKNTSPSKIIKKPEEENYFLPFAKKVKLFMKECALILVGGIRNPISAENILKEGNADFISMSRPLIHEPDLPNRWRSGDLSPAKCISCNSCHLVMQSGPVYCVTKKNREEKKKKRKTIKNTIFKI</sequence>
<dbReference type="CDD" id="cd02803">
    <property type="entry name" value="OYE_like_FMN_family"/>
    <property type="match status" value="1"/>
</dbReference>
<evidence type="ECO:0000256" key="2">
    <source>
        <dbReference type="ARBA" id="ARBA00023002"/>
    </source>
</evidence>
<dbReference type="PANTHER" id="PTHR43656">
    <property type="entry name" value="BINDING OXIDOREDUCTASE, PUTATIVE (AFU_ORTHOLOGUE AFUA_2G08260)-RELATED"/>
    <property type="match status" value="1"/>
</dbReference>
<dbReference type="SUPFAM" id="SSF51395">
    <property type="entry name" value="FMN-linked oxidoreductases"/>
    <property type="match status" value="1"/>
</dbReference>
<dbReference type="InterPro" id="IPR001155">
    <property type="entry name" value="OxRdtase_FMN_N"/>
</dbReference>
<dbReference type="EMBL" id="LAZR01012385">
    <property type="protein sequence ID" value="KKM27116.1"/>
    <property type="molecule type" value="Genomic_DNA"/>
</dbReference>
<feature type="domain" description="NADH:flavin oxidoreductase/NADH oxidase N-terminal" evidence="3">
    <location>
        <begin position="6"/>
        <end position="339"/>
    </location>
</feature>
<evidence type="ECO:0000256" key="1">
    <source>
        <dbReference type="ARBA" id="ARBA00022630"/>
    </source>
</evidence>
<organism evidence="4">
    <name type="scientific">marine sediment metagenome</name>
    <dbReference type="NCBI Taxonomy" id="412755"/>
    <lineage>
        <taxon>unclassified sequences</taxon>
        <taxon>metagenomes</taxon>
        <taxon>ecological metagenomes</taxon>
    </lineage>
</organism>
<dbReference type="AlphaFoldDB" id="A0A0F9IHQ9"/>
<dbReference type="PANTHER" id="PTHR43656:SF2">
    <property type="entry name" value="BINDING OXIDOREDUCTASE, PUTATIVE (AFU_ORTHOLOGUE AFUA_2G08260)-RELATED"/>
    <property type="match status" value="1"/>
</dbReference>
<name>A0A0F9IHQ9_9ZZZZ</name>
<protein>
    <recommendedName>
        <fullName evidence="3">NADH:flavin oxidoreductase/NADH oxidase N-terminal domain-containing protein</fullName>
    </recommendedName>
</protein>
<dbReference type="GO" id="GO:0010181">
    <property type="term" value="F:FMN binding"/>
    <property type="evidence" value="ECO:0007669"/>
    <property type="project" value="InterPro"/>
</dbReference>
<comment type="caution">
    <text evidence="4">The sequence shown here is derived from an EMBL/GenBank/DDBJ whole genome shotgun (WGS) entry which is preliminary data.</text>
</comment>
<dbReference type="Pfam" id="PF00724">
    <property type="entry name" value="Oxidored_FMN"/>
    <property type="match status" value="1"/>
</dbReference>
<dbReference type="GO" id="GO:0016491">
    <property type="term" value="F:oxidoreductase activity"/>
    <property type="evidence" value="ECO:0007669"/>
    <property type="project" value="UniProtKB-KW"/>
</dbReference>
<dbReference type="InterPro" id="IPR013785">
    <property type="entry name" value="Aldolase_TIM"/>
</dbReference>
<evidence type="ECO:0000259" key="3">
    <source>
        <dbReference type="Pfam" id="PF00724"/>
    </source>
</evidence>
<evidence type="ECO:0000313" key="4">
    <source>
        <dbReference type="EMBL" id="KKM27116.1"/>
    </source>
</evidence>
<keyword evidence="2" id="KW-0560">Oxidoreductase</keyword>
<accession>A0A0F9IHQ9</accession>
<dbReference type="InterPro" id="IPR051799">
    <property type="entry name" value="NADH_flavin_oxidoreductase"/>
</dbReference>
<gene>
    <name evidence="4" type="ORF">LCGC14_1577980</name>
</gene>
<reference evidence="4" key="1">
    <citation type="journal article" date="2015" name="Nature">
        <title>Complex archaea that bridge the gap between prokaryotes and eukaryotes.</title>
        <authorList>
            <person name="Spang A."/>
            <person name="Saw J.H."/>
            <person name="Jorgensen S.L."/>
            <person name="Zaremba-Niedzwiedzka K."/>
            <person name="Martijn J."/>
            <person name="Lind A.E."/>
            <person name="van Eijk R."/>
            <person name="Schleper C."/>
            <person name="Guy L."/>
            <person name="Ettema T.J."/>
        </authorList>
    </citation>
    <scope>NUCLEOTIDE SEQUENCE</scope>
</reference>
<dbReference type="Gene3D" id="3.20.20.70">
    <property type="entry name" value="Aldolase class I"/>
    <property type="match status" value="1"/>
</dbReference>
<proteinExistence type="predicted"/>
<keyword evidence="1" id="KW-0285">Flavoprotein</keyword>